<reference evidence="3" key="1">
    <citation type="submission" date="2022-08" db="EMBL/GenBank/DDBJ databases">
        <authorList>
            <person name="Zhang D."/>
        </authorList>
    </citation>
    <scope>NUCLEOTIDE SEQUENCE</scope>
    <source>
        <strain evidence="3">XJ19-11</strain>
    </source>
</reference>
<dbReference type="Proteomes" id="UP001142175">
    <property type="component" value="Unassembled WGS sequence"/>
</dbReference>
<evidence type="ECO:0000256" key="1">
    <source>
        <dbReference type="PIRSR" id="PIRSR605493-1"/>
    </source>
</evidence>
<gene>
    <name evidence="3" type="ORF">NU887_00860</name>
</gene>
<dbReference type="AlphaFoldDB" id="A0A9X2P3T4"/>
<evidence type="ECO:0000256" key="2">
    <source>
        <dbReference type="SAM" id="SignalP"/>
    </source>
</evidence>
<keyword evidence="4" id="KW-1185">Reference proteome</keyword>
<dbReference type="SUPFAM" id="SSF89562">
    <property type="entry name" value="RraA-like"/>
    <property type="match status" value="1"/>
</dbReference>
<sequence length="324" mass="36419">MKKNLLTAVIFAGLILCTLTPSFAQYDRVAMDREYIISLTSRWTGERLPDGRPFVSDELLERLKSVVLTHAWGGLRSHKFNNQYQGDWMMINPDKNTIMTGRAVTAQYMPQRPDFGDLIREVGLAEGHGEKAQSNVWPIEMLKDGDVYVADGFAKVEQGTLIGDRLANSIYAKTKRGVVFYGTVRNIQEIKKVEGFNGWILGDHPSSLAEVMLTSINAPIRIGDVTVLPGDVVFASPYGTLFFPAYLVAEIVLNAEISNLRHTYGIMRNKAGDWTTGQIDSNYSEQMNKEFYDYLRNLPDNKLPMPRAELNAFLEARKDRNIGG</sequence>
<name>A0A9X2P3T4_9BACT</name>
<feature type="signal peptide" evidence="2">
    <location>
        <begin position="1"/>
        <end position="24"/>
    </location>
</feature>
<organism evidence="3 4">
    <name type="scientific">Aquiflexum gelatinilyticum</name>
    <dbReference type="NCBI Taxonomy" id="2961943"/>
    <lineage>
        <taxon>Bacteria</taxon>
        <taxon>Pseudomonadati</taxon>
        <taxon>Bacteroidota</taxon>
        <taxon>Cytophagia</taxon>
        <taxon>Cytophagales</taxon>
        <taxon>Cyclobacteriaceae</taxon>
        <taxon>Aquiflexum</taxon>
    </lineage>
</organism>
<feature type="chain" id="PRO_5040972072" evidence="2">
    <location>
        <begin position="25"/>
        <end position="324"/>
    </location>
</feature>
<evidence type="ECO:0000313" key="3">
    <source>
        <dbReference type="EMBL" id="MCR9013558.1"/>
    </source>
</evidence>
<feature type="binding site" evidence="1">
    <location>
        <position position="185"/>
    </location>
    <ligand>
        <name>substrate</name>
    </ligand>
</feature>
<dbReference type="EMBL" id="JANSUY010000001">
    <property type="protein sequence ID" value="MCR9013558.1"/>
    <property type="molecule type" value="Genomic_DNA"/>
</dbReference>
<dbReference type="RefSeq" id="WP_258421459.1">
    <property type="nucleotide sequence ID" value="NZ_JANSUY010000001.1"/>
</dbReference>
<keyword evidence="2" id="KW-0732">Signal</keyword>
<evidence type="ECO:0000313" key="4">
    <source>
        <dbReference type="Proteomes" id="UP001142175"/>
    </source>
</evidence>
<feature type="binding site" evidence="1">
    <location>
        <begin position="163"/>
        <end position="166"/>
    </location>
    <ligand>
        <name>substrate</name>
    </ligand>
</feature>
<dbReference type="Gene3D" id="3.50.30.40">
    <property type="entry name" value="Ribonuclease E inhibitor RraA/RraA-like"/>
    <property type="match status" value="1"/>
</dbReference>
<proteinExistence type="predicted"/>
<dbReference type="InterPro" id="IPR005493">
    <property type="entry name" value="RraA/RraA-like"/>
</dbReference>
<accession>A0A9X2P3T4</accession>
<dbReference type="Pfam" id="PF03737">
    <property type="entry name" value="RraA-like"/>
    <property type="match status" value="1"/>
</dbReference>
<comment type="caution">
    <text evidence="3">The sequence shown here is derived from an EMBL/GenBank/DDBJ whole genome shotgun (WGS) entry which is preliminary data.</text>
</comment>
<protein>
    <submittedName>
        <fullName evidence="3">RraA family protein</fullName>
    </submittedName>
</protein>
<dbReference type="InterPro" id="IPR036704">
    <property type="entry name" value="RraA/RraA-like_sf"/>
</dbReference>